<dbReference type="EMBL" id="FQWQ01000002">
    <property type="protein sequence ID" value="SHH35681.1"/>
    <property type="molecule type" value="Genomic_DNA"/>
</dbReference>
<dbReference type="STRING" id="947013.SAMN04488109_3839"/>
<feature type="domain" description="Transcription regulator PadR N-terminal" evidence="1">
    <location>
        <begin position="19"/>
        <end position="89"/>
    </location>
</feature>
<protein>
    <submittedName>
        <fullName evidence="2">Transcriptional regulator PadR-like family protein</fullName>
    </submittedName>
</protein>
<dbReference type="Proteomes" id="UP000184212">
    <property type="component" value="Unassembled WGS sequence"/>
</dbReference>
<dbReference type="InterPro" id="IPR005149">
    <property type="entry name" value="Tscrpt_reg_PadR_N"/>
</dbReference>
<evidence type="ECO:0000313" key="2">
    <source>
        <dbReference type="EMBL" id="SHH35681.1"/>
    </source>
</evidence>
<dbReference type="InterPro" id="IPR036390">
    <property type="entry name" value="WH_DNA-bd_sf"/>
</dbReference>
<dbReference type="AlphaFoldDB" id="A0A1M5SB48"/>
<reference evidence="2 3" key="1">
    <citation type="submission" date="2016-11" db="EMBL/GenBank/DDBJ databases">
        <authorList>
            <person name="Jaros S."/>
            <person name="Januszkiewicz K."/>
            <person name="Wedrychowicz H."/>
        </authorList>
    </citation>
    <scope>NUCLEOTIDE SEQUENCE [LARGE SCALE GENOMIC DNA]</scope>
    <source>
        <strain evidence="2 3">DSM 24574</strain>
    </source>
</reference>
<name>A0A1M5SB48_9BACT</name>
<dbReference type="OrthoDB" id="982587at2"/>
<keyword evidence="3" id="KW-1185">Reference proteome</keyword>
<gene>
    <name evidence="2" type="ORF">SAMN04488109_3839</name>
</gene>
<sequence length="111" mass="12375">MIETRLGEFEEVILLLVGILGEEAYAFNIAEEFESQAGRPVSIGAVHSTLTRLEEKGFLTSQMGESTAERGGRRKRIYTITAYGRKTLSAARDFRIALWKQFPGFATSKLS</sequence>
<dbReference type="RefSeq" id="WP_073137001.1">
    <property type="nucleotide sequence ID" value="NZ_FQWQ01000002.1"/>
</dbReference>
<accession>A0A1M5SB48</accession>
<evidence type="ECO:0000313" key="3">
    <source>
        <dbReference type="Proteomes" id="UP000184212"/>
    </source>
</evidence>
<dbReference type="SUPFAM" id="SSF46785">
    <property type="entry name" value="Winged helix' DNA-binding domain"/>
    <property type="match status" value="1"/>
</dbReference>
<dbReference type="Gene3D" id="1.10.10.10">
    <property type="entry name" value="Winged helix-like DNA-binding domain superfamily/Winged helix DNA-binding domain"/>
    <property type="match status" value="1"/>
</dbReference>
<dbReference type="InterPro" id="IPR036388">
    <property type="entry name" value="WH-like_DNA-bd_sf"/>
</dbReference>
<proteinExistence type="predicted"/>
<evidence type="ECO:0000259" key="1">
    <source>
        <dbReference type="Pfam" id="PF03551"/>
    </source>
</evidence>
<dbReference type="Pfam" id="PF03551">
    <property type="entry name" value="PadR"/>
    <property type="match status" value="1"/>
</dbReference>
<organism evidence="2 3">
    <name type="scientific">Chryseolinea serpens</name>
    <dbReference type="NCBI Taxonomy" id="947013"/>
    <lineage>
        <taxon>Bacteria</taxon>
        <taxon>Pseudomonadati</taxon>
        <taxon>Bacteroidota</taxon>
        <taxon>Cytophagia</taxon>
        <taxon>Cytophagales</taxon>
        <taxon>Fulvivirgaceae</taxon>
        <taxon>Chryseolinea</taxon>
    </lineage>
</organism>